<dbReference type="RefSeq" id="WP_156565821.1">
    <property type="nucleotide sequence ID" value="NZ_CACRTZ010000010.1"/>
</dbReference>
<sequence>MIRKYFWLVIFALSVLLLDALIMQWIEFLTTETDKCRNMNSINPLKLVNCADLE</sequence>
<dbReference type="AlphaFoldDB" id="A0A6N3D126"/>
<reference evidence="1" key="1">
    <citation type="submission" date="2019-11" db="EMBL/GenBank/DDBJ databases">
        <authorList>
            <person name="Feng L."/>
        </authorList>
    </citation>
    <scope>NUCLEOTIDE SEQUENCE</scope>
    <source>
        <strain evidence="1">EMassiliensisLFYP7</strain>
    </source>
</reference>
<evidence type="ECO:0008006" key="2">
    <source>
        <dbReference type="Google" id="ProtNLM"/>
    </source>
</evidence>
<protein>
    <recommendedName>
        <fullName evidence="2">DUF2556 domain-containing protein</fullName>
    </recommendedName>
</protein>
<organism evidence="1">
    <name type="scientific">Phytobacter massiliensis</name>
    <dbReference type="NCBI Taxonomy" id="1485952"/>
    <lineage>
        <taxon>Bacteria</taxon>
        <taxon>Pseudomonadati</taxon>
        <taxon>Pseudomonadota</taxon>
        <taxon>Gammaproteobacteria</taxon>
        <taxon>Enterobacterales</taxon>
        <taxon>Enterobacteriaceae</taxon>
        <taxon>Phytobacter</taxon>
    </lineage>
</organism>
<gene>
    <name evidence="1" type="ORF">EMLFYP7_01709</name>
</gene>
<dbReference type="InterPro" id="IPR022540">
    <property type="entry name" value="DUF2556"/>
</dbReference>
<dbReference type="EMBL" id="CACRTZ010000010">
    <property type="protein sequence ID" value="VYU21604.1"/>
    <property type="molecule type" value="Genomic_DNA"/>
</dbReference>
<name>A0A6N3D126_9ENTR</name>
<dbReference type="Pfam" id="PF10831">
    <property type="entry name" value="DUF2556"/>
    <property type="match status" value="1"/>
</dbReference>
<evidence type="ECO:0000313" key="1">
    <source>
        <dbReference type="EMBL" id="VYU21604.1"/>
    </source>
</evidence>
<proteinExistence type="predicted"/>
<accession>A0A6N3D126</accession>